<evidence type="ECO:0000259" key="8">
    <source>
        <dbReference type="PROSITE" id="PS52029"/>
    </source>
</evidence>
<dbReference type="GO" id="GO:0004180">
    <property type="term" value="F:carboxypeptidase activity"/>
    <property type="evidence" value="ECO:0007669"/>
    <property type="project" value="UniProtKB-ARBA"/>
</dbReference>
<evidence type="ECO:0000313" key="9">
    <source>
        <dbReference type="EMBL" id="RFZ95151.1"/>
    </source>
</evidence>
<dbReference type="OrthoDB" id="9809748at2"/>
<dbReference type="GO" id="GO:0016740">
    <property type="term" value="F:transferase activity"/>
    <property type="evidence" value="ECO:0007669"/>
    <property type="project" value="UniProtKB-KW"/>
</dbReference>
<dbReference type="GO" id="GO:0009252">
    <property type="term" value="P:peptidoglycan biosynthetic process"/>
    <property type="evidence" value="ECO:0007669"/>
    <property type="project" value="UniProtKB-UniPathway"/>
</dbReference>
<dbReference type="PROSITE" id="PS52029">
    <property type="entry name" value="LD_TPASE"/>
    <property type="match status" value="1"/>
</dbReference>
<dbReference type="UniPathway" id="UPA00219"/>
<dbReference type="InterPro" id="IPR038063">
    <property type="entry name" value="Transpep_catalytic_dom"/>
</dbReference>
<dbReference type="CDD" id="cd16913">
    <property type="entry name" value="YkuD_like"/>
    <property type="match status" value="1"/>
</dbReference>
<evidence type="ECO:0000256" key="1">
    <source>
        <dbReference type="ARBA" id="ARBA00004752"/>
    </source>
</evidence>
<dbReference type="InterPro" id="IPR005490">
    <property type="entry name" value="LD_TPept_cat_dom"/>
</dbReference>
<evidence type="ECO:0000256" key="4">
    <source>
        <dbReference type="ARBA" id="ARBA00022960"/>
    </source>
</evidence>
<gene>
    <name evidence="9" type="ORF">D0C36_06380</name>
</gene>
<accession>A0A372NZ22</accession>
<organism evidence="9 10">
    <name type="scientific">Mucilaginibacter conchicola</name>
    <dbReference type="NCBI Taxonomy" id="2303333"/>
    <lineage>
        <taxon>Bacteria</taxon>
        <taxon>Pseudomonadati</taxon>
        <taxon>Bacteroidota</taxon>
        <taxon>Sphingobacteriia</taxon>
        <taxon>Sphingobacteriales</taxon>
        <taxon>Sphingobacteriaceae</taxon>
        <taxon>Mucilaginibacter</taxon>
    </lineage>
</organism>
<comment type="similarity">
    <text evidence="2">Belongs to the YkuD family.</text>
</comment>
<dbReference type="Pfam" id="PF03734">
    <property type="entry name" value="YkuD"/>
    <property type="match status" value="1"/>
</dbReference>
<feature type="active site" description="Nucleophile" evidence="7">
    <location>
        <position position="151"/>
    </location>
</feature>
<evidence type="ECO:0000313" key="10">
    <source>
        <dbReference type="Proteomes" id="UP000264217"/>
    </source>
</evidence>
<feature type="domain" description="L,D-TPase catalytic" evidence="8">
    <location>
        <begin position="52"/>
        <end position="182"/>
    </location>
</feature>
<dbReference type="RefSeq" id="WP_117390710.1">
    <property type="nucleotide sequence ID" value="NZ_QWDC01000001.1"/>
</dbReference>
<keyword evidence="4 7" id="KW-0133">Cell shape</keyword>
<dbReference type="AlphaFoldDB" id="A0A372NZ22"/>
<feature type="active site" description="Proton donor/acceptor" evidence="7">
    <location>
        <position position="143"/>
    </location>
</feature>
<dbReference type="PANTHER" id="PTHR36699:SF1">
    <property type="entry name" value="L,D-TRANSPEPTIDASE YAFK-RELATED"/>
    <property type="match status" value="1"/>
</dbReference>
<keyword evidence="5 7" id="KW-0573">Peptidoglycan synthesis</keyword>
<evidence type="ECO:0000256" key="6">
    <source>
        <dbReference type="ARBA" id="ARBA00023316"/>
    </source>
</evidence>
<sequence length="232" mass="26219">MPKILITILLTLFASFKPEVPDSKRASDARSKLWPKLQKQLTDGGFNSKYELYLRIVKQTDQLEIWAKKGKRFEFFKGYNICYYSGGLGTKTKAGDNKSPEGFYTISAGQLHPTSQYHLAVNIGYPNALETQKGYTGNAIMIHGNCASVGCYAMTDDGIEEIYTLLYKAFTSGQQKIALEIYPFKMDNQHLKDFAASPYMAFWKMLKPAYDKFEKDHLPANISVANGQYVAR</sequence>
<dbReference type="PANTHER" id="PTHR36699">
    <property type="entry name" value="LD-TRANSPEPTIDASE"/>
    <property type="match status" value="1"/>
</dbReference>
<name>A0A372NZ22_9SPHI</name>
<keyword evidence="10" id="KW-1185">Reference proteome</keyword>
<keyword evidence="3" id="KW-0808">Transferase</keyword>
<dbReference type="EMBL" id="QWDC01000001">
    <property type="protein sequence ID" value="RFZ95151.1"/>
    <property type="molecule type" value="Genomic_DNA"/>
</dbReference>
<reference evidence="9 10" key="1">
    <citation type="submission" date="2018-08" db="EMBL/GenBank/DDBJ databases">
        <title>Mucilaginibacter sp. MYSH2.</title>
        <authorList>
            <person name="Seo T."/>
        </authorList>
    </citation>
    <scope>NUCLEOTIDE SEQUENCE [LARGE SCALE GENOMIC DNA]</scope>
    <source>
        <strain evidence="9 10">MYSH2</strain>
    </source>
</reference>
<dbReference type="GO" id="GO:0071555">
    <property type="term" value="P:cell wall organization"/>
    <property type="evidence" value="ECO:0007669"/>
    <property type="project" value="UniProtKB-UniRule"/>
</dbReference>
<dbReference type="Proteomes" id="UP000264217">
    <property type="component" value="Unassembled WGS sequence"/>
</dbReference>
<proteinExistence type="inferred from homology"/>
<evidence type="ECO:0000256" key="3">
    <source>
        <dbReference type="ARBA" id="ARBA00022679"/>
    </source>
</evidence>
<dbReference type="SUPFAM" id="SSF141523">
    <property type="entry name" value="L,D-transpeptidase catalytic domain-like"/>
    <property type="match status" value="1"/>
</dbReference>
<dbReference type="GO" id="GO:0008360">
    <property type="term" value="P:regulation of cell shape"/>
    <property type="evidence" value="ECO:0007669"/>
    <property type="project" value="UniProtKB-UniRule"/>
</dbReference>
<keyword evidence="6 7" id="KW-0961">Cell wall biogenesis/degradation</keyword>
<comment type="pathway">
    <text evidence="1 7">Cell wall biogenesis; peptidoglycan biosynthesis.</text>
</comment>
<evidence type="ECO:0000256" key="2">
    <source>
        <dbReference type="ARBA" id="ARBA00005992"/>
    </source>
</evidence>
<protein>
    <submittedName>
        <fullName evidence="9">2-dehydro-3-deoxyphosphooctonate aldolase</fullName>
    </submittedName>
</protein>
<comment type="caution">
    <text evidence="9">The sequence shown here is derived from an EMBL/GenBank/DDBJ whole genome shotgun (WGS) entry which is preliminary data.</text>
</comment>
<evidence type="ECO:0000256" key="5">
    <source>
        <dbReference type="ARBA" id="ARBA00022984"/>
    </source>
</evidence>
<evidence type="ECO:0000256" key="7">
    <source>
        <dbReference type="PROSITE-ProRule" id="PRU01373"/>
    </source>
</evidence>